<dbReference type="PROSITE" id="PS50041">
    <property type="entry name" value="C_TYPE_LECTIN_2"/>
    <property type="match status" value="2"/>
</dbReference>
<reference evidence="4 5" key="1">
    <citation type="journal article" date="2015" name="Genome Biol.">
        <title>Comparative genomics of Steinernema reveals deeply conserved gene regulatory networks.</title>
        <authorList>
            <person name="Dillman A.R."/>
            <person name="Macchietto M."/>
            <person name="Porter C.F."/>
            <person name="Rogers A."/>
            <person name="Williams B."/>
            <person name="Antoshechkin I."/>
            <person name="Lee M.M."/>
            <person name="Goodwin Z."/>
            <person name="Lu X."/>
            <person name="Lewis E.E."/>
            <person name="Goodrich-Blair H."/>
            <person name="Stock S.P."/>
            <person name="Adams B.J."/>
            <person name="Sternberg P.W."/>
            <person name="Mortazavi A."/>
        </authorList>
    </citation>
    <scope>NUCLEOTIDE SEQUENCE [LARGE SCALE GENOMIC DNA]</scope>
    <source>
        <strain evidence="4 5">ALL</strain>
    </source>
</reference>
<feature type="domain" description="C-type lectin" evidence="3">
    <location>
        <begin position="48"/>
        <end position="135"/>
    </location>
</feature>
<dbReference type="CDD" id="cd00037">
    <property type="entry name" value="CLECT"/>
    <property type="match status" value="2"/>
</dbReference>
<evidence type="ECO:0000259" key="3">
    <source>
        <dbReference type="PROSITE" id="PS50041"/>
    </source>
</evidence>
<dbReference type="InterPro" id="IPR016186">
    <property type="entry name" value="C-type_lectin-like/link_sf"/>
</dbReference>
<gene>
    <name evidence="4" type="ORF">L596_016895</name>
</gene>
<dbReference type="Proteomes" id="UP000298663">
    <property type="component" value="Unassembled WGS sequence"/>
</dbReference>
<evidence type="ECO:0000313" key="4">
    <source>
        <dbReference type="EMBL" id="TKR83274.1"/>
    </source>
</evidence>
<dbReference type="SUPFAM" id="SSF56436">
    <property type="entry name" value="C-type lectin-like"/>
    <property type="match status" value="2"/>
</dbReference>
<dbReference type="OrthoDB" id="5778772at2759"/>
<dbReference type="AlphaFoldDB" id="A0A4U5NKH5"/>
<keyword evidence="2" id="KW-0732">Signal</keyword>
<keyword evidence="5" id="KW-1185">Reference proteome</keyword>
<dbReference type="Gene3D" id="3.10.100.10">
    <property type="entry name" value="Mannose-Binding Protein A, subunit A"/>
    <property type="match status" value="2"/>
</dbReference>
<reference evidence="4 5" key="2">
    <citation type="journal article" date="2019" name="G3 (Bethesda)">
        <title>Hybrid Assembly of the Genome of the Entomopathogenic Nematode Steinernema carpocapsae Identifies the X-Chromosome.</title>
        <authorList>
            <person name="Serra L."/>
            <person name="Macchietto M."/>
            <person name="Macias-Munoz A."/>
            <person name="McGill C.J."/>
            <person name="Rodriguez I.M."/>
            <person name="Rodriguez B."/>
            <person name="Murad R."/>
            <person name="Mortazavi A."/>
        </authorList>
    </citation>
    <scope>NUCLEOTIDE SEQUENCE [LARGE SCALE GENOMIC DNA]</scope>
    <source>
        <strain evidence="4 5">ALL</strain>
    </source>
</reference>
<dbReference type="InterPro" id="IPR001304">
    <property type="entry name" value="C-type_lectin-like"/>
</dbReference>
<organism evidence="4 5">
    <name type="scientific">Steinernema carpocapsae</name>
    <name type="common">Entomopathogenic nematode</name>
    <dbReference type="NCBI Taxonomy" id="34508"/>
    <lineage>
        <taxon>Eukaryota</taxon>
        <taxon>Metazoa</taxon>
        <taxon>Ecdysozoa</taxon>
        <taxon>Nematoda</taxon>
        <taxon>Chromadorea</taxon>
        <taxon>Rhabditida</taxon>
        <taxon>Tylenchina</taxon>
        <taxon>Panagrolaimomorpha</taxon>
        <taxon>Strongyloidoidea</taxon>
        <taxon>Steinernematidae</taxon>
        <taxon>Steinernema</taxon>
    </lineage>
</organism>
<dbReference type="Pfam" id="PF00059">
    <property type="entry name" value="Lectin_C"/>
    <property type="match status" value="2"/>
</dbReference>
<evidence type="ECO:0000313" key="5">
    <source>
        <dbReference type="Proteomes" id="UP000298663"/>
    </source>
</evidence>
<sequence length="289" mass="32085">MFLLLTLLLASLPILSKAACPSGSIASSDGQKCYSLTAWLQDFTMNPCNSNYNAASVHNKADHENILEAAAGESYWLGATHNKTWQWLDGTPFNWTYWAAGQPSRHSKNACLLVDGVTGLWKAENCLTKAWYACQDKADYPVQPTPKPEPGCPPKAMCRDGYAYVIAEPEFPEWQIAEDYCIRRYSGHLVSIHDNATNLAVRNMFGDSGFIYNYLGGTVKNGTWTWSDGSPWDFENFGLSSNAKPVNGGCTAVITLHYEPVYNMEWMQLICDRGPDLADSFGGICKYKL</sequence>
<name>A0A4U5NKH5_STECR</name>
<feature type="chain" id="PRO_5020612165" description="C-type lectin domain-containing protein" evidence="2">
    <location>
        <begin position="19"/>
        <end position="289"/>
    </location>
</feature>
<dbReference type="InterPro" id="IPR016187">
    <property type="entry name" value="CTDL_fold"/>
</dbReference>
<feature type="domain" description="C-type lectin" evidence="3">
    <location>
        <begin position="159"/>
        <end position="273"/>
    </location>
</feature>
<comment type="caution">
    <text evidence="4">The sequence shown here is derived from an EMBL/GenBank/DDBJ whole genome shotgun (WGS) entry which is preliminary data.</text>
</comment>
<dbReference type="SMART" id="SM00034">
    <property type="entry name" value="CLECT"/>
    <property type="match status" value="2"/>
</dbReference>
<dbReference type="STRING" id="34508.A0A4U5NKH5"/>
<dbReference type="PANTHER" id="PTHR22991">
    <property type="entry name" value="PROTEIN CBG13490"/>
    <property type="match status" value="1"/>
</dbReference>
<evidence type="ECO:0000256" key="2">
    <source>
        <dbReference type="SAM" id="SignalP"/>
    </source>
</evidence>
<keyword evidence="1" id="KW-1015">Disulfide bond</keyword>
<protein>
    <recommendedName>
        <fullName evidence="3">C-type lectin domain-containing protein</fullName>
    </recommendedName>
</protein>
<accession>A0A4U5NKH5</accession>
<dbReference type="InterPro" id="IPR050976">
    <property type="entry name" value="Snaclec"/>
</dbReference>
<proteinExistence type="predicted"/>
<feature type="signal peptide" evidence="2">
    <location>
        <begin position="1"/>
        <end position="18"/>
    </location>
</feature>
<dbReference type="PANTHER" id="PTHR22991:SF40">
    <property type="entry name" value="PROTEIN CBG13490"/>
    <property type="match status" value="1"/>
</dbReference>
<dbReference type="EMBL" id="AZBU02000004">
    <property type="protein sequence ID" value="TKR83274.1"/>
    <property type="molecule type" value="Genomic_DNA"/>
</dbReference>
<evidence type="ECO:0000256" key="1">
    <source>
        <dbReference type="ARBA" id="ARBA00023157"/>
    </source>
</evidence>